<evidence type="ECO:0000313" key="3">
    <source>
        <dbReference type="Proteomes" id="UP000288096"/>
    </source>
</evidence>
<proteinExistence type="predicted"/>
<keyword evidence="3" id="KW-1185">Reference proteome</keyword>
<dbReference type="SUPFAM" id="SSF82649">
    <property type="entry name" value="SufE/NifU"/>
    <property type="match status" value="1"/>
</dbReference>
<dbReference type="GO" id="GO:0016226">
    <property type="term" value="P:iron-sulfur cluster assembly"/>
    <property type="evidence" value="ECO:0007669"/>
    <property type="project" value="InterPro"/>
</dbReference>
<organism evidence="2 3">
    <name type="scientific">Desulfonema ishimotonii</name>
    <dbReference type="NCBI Taxonomy" id="45657"/>
    <lineage>
        <taxon>Bacteria</taxon>
        <taxon>Pseudomonadati</taxon>
        <taxon>Thermodesulfobacteriota</taxon>
        <taxon>Desulfobacteria</taxon>
        <taxon>Desulfobacterales</taxon>
        <taxon>Desulfococcaceae</taxon>
        <taxon>Desulfonema</taxon>
    </lineage>
</organism>
<sequence length="131" mass="14064">MAVGGWSLLHLRNRPHPVEADGRARVTGSCGDTMEMCLTFASGRVVRTSRRTDGCGYSLNCILAATRLAVGRSPAEILDIDADTIGKAAGGLPEDHRHCATLAARTLHEAVDHYMKRGCCASEICNRGVRE</sequence>
<dbReference type="Proteomes" id="UP000288096">
    <property type="component" value="Unassembled WGS sequence"/>
</dbReference>
<dbReference type="CDD" id="cd06664">
    <property type="entry name" value="IscU_like"/>
    <property type="match status" value="1"/>
</dbReference>
<evidence type="ECO:0000313" key="2">
    <source>
        <dbReference type="EMBL" id="GBC59752.1"/>
    </source>
</evidence>
<accession>A0A401FS01</accession>
<gene>
    <name evidence="2" type="ORF">DENIS_0693</name>
</gene>
<name>A0A401FS01_9BACT</name>
<dbReference type="Gene3D" id="3.90.1010.10">
    <property type="match status" value="1"/>
</dbReference>
<dbReference type="Pfam" id="PF01592">
    <property type="entry name" value="NifU_N"/>
    <property type="match status" value="1"/>
</dbReference>
<reference evidence="3" key="2">
    <citation type="submission" date="2019-01" db="EMBL/GenBank/DDBJ databases">
        <title>Genome sequence of Desulfonema ishimotonii strain Tokyo 01.</title>
        <authorList>
            <person name="Fukui M."/>
        </authorList>
    </citation>
    <scope>NUCLEOTIDE SEQUENCE [LARGE SCALE GENOMIC DNA]</scope>
    <source>
        <strain evidence="3">Tokyo 01</strain>
    </source>
</reference>
<feature type="domain" description="NIF system FeS cluster assembly NifU N-terminal" evidence="1">
    <location>
        <begin position="28"/>
        <end position="119"/>
    </location>
</feature>
<reference evidence="3" key="1">
    <citation type="submission" date="2017-11" db="EMBL/GenBank/DDBJ databases">
        <authorList>
            <person name="Watanabe M."/>
            <person name="Kojima H."/>
        </authorList>
    </citation>
    <scope>NUCLEOTIDE SEQUENCE [LARGE SCALE GENOMIC DNA]</scope>
    <source>
        <strain evidence="3">Tokyo 01</strain>
    </source>
</reference>
<dbReference type="AlphaFoldDB" id="A0A401FS01"/>
<evidence type="ECO:0000259" key="1">
    <source>
        <dbReference type="Pfam" id="PF01592"/>
    </source>
</evidence>
<protein>
    <recommendedName>
        <fullName evidence="1">NIF system FeS cluster assembly NifU N-terminal domain-containing protein</fullName>
    </recommendedName>
</protein>
<dbReference type="InterPro" id="IPR002871">
    <property type="entry name" value="NIF_FeS_clus_asmbl_NifU_N"/>
</dbReference>
<dbReference type="EMBL" id="BEXT01000001">
    <property type="protein sequence ID" value="GBC59752.1"/>
    <property type="molecule type" value="Genomic_DNA"/>
</dbReference>
<comment type="caution">
    <text evidence="2">The sequence shown here is derived from an EMBL/GenBank/DDBJ whole genome shotgun (WGS) entry which is preliminary data.</text>
</comment>
<dbReference type="GO" id="GO:0051536">
    <property type="term" value="F:iron-sulfur cluster binding"/>
    <property type="evidence" value="ECO:0007669"/>
    <property type="project" value="InterPro"/>
</dbReference>
<dbReference type="GO" id="GO:0005506">
    <property type="term" value="F:iron ion binding"/>
    <property type="evidence" value="ECO:0007669"/>
    <property type="project" value="InterPro"/>
</dbReference>